<dbReference type="KEGG" id="pard:DN92_10135"/>
<organism evidence="3 4">
    <name type="scientific">Polynucleobacter arcticus</name>
    <dbReference type="NCBI Taxonomy" id="1743165"/>
    <lineage>
        <taxon>Bacteria</taxon>
        <taxon>Pseudomonadati</taxon>
        <taxon>Pseudomonadota</taxon>
        <taxon>Betaproteobacteria</taxon>
        <taxon>Burkholderiales</taxon>
        <taxon>Burkholderiaceae</taxon>
        <taxon>Polynucleobacter</taxon>
    </lineage>
</organism>
<reference evidence="3 4" key="1">
    <citation type="submission" date="2018-04" db="EMBL/GenBank/DDBJ databases">
        <title>Polynucleobacter sp. UK-Long2-W17 genome.</title>
        <authorList>
            <person name="Hahn M.W."/>
        </authorList>
    </citation>
    <scope>NUCLEOTIDE SEQUENCE [LARGE SCALE GENOMIC DNA]</scope>
    <source>
        <strain evidence="3 4">UK-Long2-W17</strain>
    </source>
</reference>
<comment type="subcellular location">
    <subcellularLocation>
        <location evidence="2">Cell membrane</location>
        <topology evidence="2">Lipid-anchor</topology>
    </subcellularLocation>
</comment>
<dbReference type="NCBIfam" id="TIGR01845">
    <property type="entry name" value="outer_NodT"/>
    <property type="match status" value="1"/>
</dbReference>
<gene>
    <name evidence="3" type="ORF">DN92_10135</name>
</gene>
<protein>
    <submittedName>
        <fullName evidence="3">RND transporter</fullName>
    </submittedName>
</protein>
<dbReference type="GO" id="GO:0015562">
    <property type="term" value="F:efflux transmembrane transporter activity"/>
    <property type="evidence" value="ECO:0007669"/>
    <property type="project" value="InterPro"/>
</dbReference>
<proteinExistence type="inferred from homology"/>
<keyword evidence="2" id="KW-1134">Transmembrane beta strand</keyword>
<dbReference type="Pfam" id="PF02321">
    <property type="entry name" value="OEP"/>
    <property type="match status" value="2"/>
</dbReference>
<dbReference type="Gene3D" id="2.20.200.10">
    <property type="entry name" value="Outer membrane efflux proteins (OEP)"/>
    <property type="match status" value="1"/>
</dbReference>
<keyword evidence="2" id="KW-0812">Transmembrane</keyword>
<comment type="similarity">
    <text evidence="1 2">Belongs to the outer membrane factor (OMF) (TC 1.B.17) family.</text>
</comment>
<dbReference type="GO" id="GO:0005886">
    <property type="term" value="C:plasma membrane"/>
    <property type="evidence" value="ECO:0007669"/>
    <property type="project" value="UniProtKB-SubCell"/>
</dbReference>
<keyword evidence="2" id="KW-0472">Membrane</keyword>
<evidence type="ECO:0000256" key="2">
    <source>
        <dbReference type="RuleBase" id="RU362097"/>
    </source>
</evidence>
<dbReference type="InterPro" id="IPR010131">
    <property type="entry name" value="MdtP/NodT-like"/>
</dbReference>
<dbReference type="PROSITE" id="PS51257">
    <property type="entry name" value="PROKAR_LIPOPROTEIN"/>
    <property type="match status" value="1"/>
</dbReference>
<evidence type="ECO:0000313" key="3">
    <source>
        <dbReference type="EMBL" id="QKM61355.1"/>
    </source>
</evidence>
<dbReference type="Gene3D" id="1.20.1600.10">
    <property type="entry name" value="Outer membrane efflux proteins (OEP)"/>
    <property type="match status" value="1"/>
</dbReference>
<feature type="chain" id="PRO_5027163232" evidence="2">
    <location>
        <begin position="26"/>
        <end position="511"/>
    </location>
</feature>
<dbReference type="Proteomes" id="UP000501090">
    <property type="component" value="Chromosome"/>
</dbReference>
<sequence length="511" mass="54874">MFDLKDISIVRLLLLLSVSLLSACAAGPDFKQPAAPNTSTYTETPLSQKLATAPGVPGGTNQEFIEGADIEAQWWELFKSPELDALIKKALQQNPNLGAADAALRASQENVNAQIGGQYFPAIGLNGGAARQLQPSAIYGLPYGSDTYNLYNASVNVTYKLDIFGSARRTVENARARAEIAQFQLEGAYLSLTANIVTGAVREAALRAQMQATEEILKAQTNLAEVTEKQLAIGTVSKVDVTSQRTLVSNSQVDLFNYERNLSFARNQLAVLVGDLPSNANITQFDLKSLRLPEKLPLSVPSSLVRQRPDVRAAEAQLKATNALVGVATANLLPQFNITGAIGSAALTSNALFGPNAALWSVAGGIFQPLFQGGQLLAQRRGAIANYEQAVFQYQATTLKAFQEVADALRALETGAQALKSASDAERYAYETLELVQQQYKLGTASYLAVLYYQNQYQIAKVKSVSAQATRFSDSAALFAALGGGWWNRTGPAFQPKAIANKDQHETSGNN</sequence>
<evidence type="ECO:0000313" key="4">
    <source>
        <dbReference type="Proteomes" id="UP000501090"/>
    </source>
</evidence>
<keyword evidence="2" id="KW-0564">Palmitate</keyword>
<dbReference type="SUPFAM" id="SSF56954">
    <property type="entry name" value="Outer membrane efflux proteins (OEP)"/>
    <property type="match status" value="1"/>
</dbReference>
<keyword evidence="2" id="KW-0449">Lipoprotein</keyword>
<dbReference type="EMBL" id="CP028940">
    <property type="protein sequence ID" value="QKM61355.1"/>
    <property type="molecule type" value="Genomic_DNA"/>
</dbReference>
<accession>A0A6M9PRC3</accession>
<dbReference type="PANTHER" id="PTHR30203:SF33">
    <property type="entry name" value="BLR4455 PROTEIN"/>
    <property type="match status" value="1"/>
</dbReference>
<evidence type="ECO:0000256" key="1">
    <source>
        <dbReference type="ARBA" id="ARBA00007613"/>
    </source>
</evidence>
<keyword evidence="2" id="KW-0732">Signal</keyword>
<keyword evidence="4" id="KW-1185">Reference proteome</keyword>
<dbReference type="AlphaFoldDB" id="A0A6M9PRC3"/>
<feature type="signal peptide" evidence="2">
    <location>
        <begin position="1"/>
        <end position="25"/>
    </location>
</feature>
<dbReference type="RefSeq" id="WP_173961122.1">
    <property type="nucleotide sequence ID" value="NZ_CBCSCC010000001.1"/>
</dbReference>
<name>A0A6M9PRC3_9BURK</name>
<dbReference type="PANTHER" id="PTHR30203">
    <property type="entry name" value="OUTER MEMBRANE CATION EFFLUX PROTEIN"/>
    <property type="match status" value="1"/>
</dbReference>
<dbReference type="InterPro" id="IPR003423">
    <property type="entry name" value="OMP_efflux"/>
</dbReference>